<evidence type="ECO:0000256" key="1">
    <source>
        <dbReference type="SAM" id="MobiDB-lite"/>
    </source>
</evidence>
<gene>
    <name evidence="2" type="ORF">SAMN05421878_10988</name>
</gene>
<proteinExistence type="predicted"/>
<accession>A0A1G7D4A9</accession>
<dbReference type="EMBL" id="FNAU01000009">
    <property type="protein sequence ID" value="SDE45776.1"/>
    <property type="molecule type" value="Genomic_DNA"/>
</dbReference>
<evidence type="ECO:0000313" key="3">
    <source>
        <dbReference type="Proteomes" id="UP000182744"/>
    </source>
</evidence>
<protein>
    <submittedName>
        <fullName evidence="2">Uncharacterized protein</fullName>
    </submittedName>
</protein>
<organism evidence="2 3">
    <name type="scientific">Actinobaculum suis</name>
    <dbReference type="NCBI Taxonomy" id="1657"/>
    <lineage>
        <taxon>Bacteria</taxon>
        <taxon>Bacillati</taxon>
        <taxon>Actinomycetota</taxon>
        <taxon>Actinomycetes</taxon>
        <taxon>Actinomycetales</taxon>
        <taxon>Actinomycetaceae</taxon>
        <taxon>Actinobaculum</taxon>
    </lineage>
</organism>
<feature type="region of interest" description="Disordered" evidence="1">
    <location>
        <begin position="1"/>
        <end position="21"/>
    </location>
</feature>
<reference evidence="3" key="1">
    <citation type="submission" date="2016-10" db="EMBL/GenBank/DDBJ databases">
        <authorList>
            <person name="Varghese N."/>
        </authorList>
    </citation>
    <scope>NUCLEOTIDE SEQUENCE [LARGE SCALE GENOMIC DNA]</scope>
    <source>
        <strain evidence="3">DSM 20639</strain>
    </source>
</reference>
<dbReference type="Proteomes" id="UP000182744">
    <property type="component" value="Unassembled WGS sequence"/>
</dbReference>
<evidence type="ECO:0000313" key="2">
    <source>
        <dbReference type="EMBL" id="SDE45776.1"/>
    </source>
</evidence>
<sequence length="114" mass="12841">MAPNPGRHSNRPVLKTNPAHNRNEAVTKECFGPDTFYLRVYDINGVEILRAENTGSIEGNNCRTGLMKGETGTWRTAFNGPDSEFGWAVFEDYEGEESIVTLDPNLELRRETSY</sequence>
<name>A0A1G7D4A9_9ACTO</name>
<dbReference type="AlphaFoldDB" id="A0A1G7D4A9"/>
<keyword evidence="3" id="KW-1185">Reference proteome</keyword>